<evidence type="ECO:0000313" key="2">
    <source>
        <dbReference type="EMBL" id="MEJ5197137.1"/>
    </source>
</evidence>
<dbReference type="Pfam" id="PF18765">
    <property type="entry name" value="Polbeta"/>
    <property type="match status" value="1"/>
</dbReference>
<name>A0AB35YAJ3_9FIRM</name>
<accession>A0AB35YAJ3</accession>
<reference evidence="2" key="1">
    <citation type="submission" date="2024-03" db="EMBL/GenBank/DDBJ databases">
        <authorList>
            <person name="Plomp N."/>
            <person name="Harmsen H.J."/>
        </authorList>
    </citation>
    <scope>NUCLEOTIDE SEQUENCE</scope>
    <source>
        <strain evidence="2">HTF-128</strain>
    </source>
</reference>
<proteinExistence type="predicted"/>
<dbReference type="SUPFAM" id="SSF81593">
    <property type="entry name" value="Nucleotidyltransferase substrate binding subunit/domain"/>
    <property type="match status" value="1"/>
</dbReference>
<dbReference type="Gene3D" id="3.30.460.10">
    <property type="entry name" value="Beta Polymerase, domain 2"/>
    <property type="match status" value="1"/>
</dbReference>
<evidence type="ECO:0000259" key="1">
    <source>
        <dbReference type="Pfam" id="PF18765"/>
    </source>
</evidence>
<dbReference type="Pfam" id="PF08780">
    <property type="entry name" value="NTase_sub_bind"/>
    <property type="match status" value="1"/>
</dbReference>
<dbReference type="EMBL" id="JBBFGL010000018">
    <property type="protein sequence ID" value="MEJ5197137.1"/>
    <property type="molecule type" value="Genomic_DNA"/>
</dbReference>
<dbReference type="InterPro" id="IPR043519">
    <property type="entry name" value="NT_sf"/>
</dbReference>
<dbReference type="Proteomes" id="UP001373196">
    <property type="component" value="Unassembled WGS sequence"/>
</dbReference>
<gene>
    <name evidence="2" type="ORF">WF834_13370</name>
</gene>
<dbReference type="RefSeq" id="WP_339396282.1">
    <property type="nucleotide sequence ID" value="NZ_JBBFGL010000018.1"/>
</dbReference>
<comment type="caution">
    <text evidence="2">The sequence shown here is derived from an EMBL/GenBank/DDBJ whole genome shotgun (WGS) entry which is preliminary data.</text>
</comment>
<feature type="domain" description="Polymerase beta nucleotidyltransferase" evidence="1">
    <location>
        <begin position="17"/>
        <end position="92"/>
    </location>
</feature>
<dbReference type="InterPro" id="IPR010235">
    <property type="entry name" value="HepT"/>
</dbReference>
<protein>
    <submittedName>
        <fullName evidence="2">HI0074 family nucleotidyltransferase substrate-binding subunit</fullName>
    </submittedName>
</protein>
<dbReference type="Gene3D" id="1.20.120.330">
    <property type="entry name" value="Nucleotidyltransferases domain 2"/>
    <property type="match status" value="1"/>
</dbReference>
<evidence type="ECO:0000313" key="3">
    <source>
        <dbReference type="Proteomes" id="UP001373196"/>
    </source>
</evidence>
<organism evidence="2 3">
    <name type="scientific">Faecalibacterium wellingii</name>
    <dbReference type="NCBI Taxonomy" id="2929491"/>
    <lineage>
        <taxon>Bacteria</taxon>
        <taxon>Bacillati</taxon>
        <taxon>Bacillota</taxon>
        <taxon>Clostridia</taxon>
        <taxon>Eubacteriales</taxon>
        <taxon>Oscillospiraceae</taxon>
        <taxon>Faecalibacterium</taxon>
    </lineage>
</organism>
<dbReference type="CDD" id="cd05403">
    <property type="entry name" value="NT_KNTase_like"/>
    <property type="match status" value="1"/>
</dbReference>
<dbReference type="SUPFAM" id="SSF81301">
    <property type="entry name" value="Nucleotidyltransferase"/>
    <property type="match status" value="1"/>
</dbReference>
<dbReference type="InterPro" id="IPR041633">
    <property type="entry name" value="Polbeta"/>
</dbReference>
<dbReference type="NCBIfam" id="TIGR01987">
    <property type="entry name" value="HI0074"/>
    <property type="match status" value="1"/>
</dbReference>
<sequence>MEELYSQLAALARRYGAKRLVLFGSRARGDNRYNSDIDLAVYGMPEGSRSNFWMDCEDLPTLLKFDIVHITDGMNPAFLANIKKDGVELMDRLHEKYKYFTDAVVRLREALDDYKRVPLDSVRDGVIQRFEFCAELAWKTMREYLLDQGFSDINSPKAVIKQAYAFGMIQDQQAWLDLQNDRNLTSHVYDEETAKVIFERIENQHLARFDEVLAYMKDE</sequence>
<dbReference type="AlphaFoldDB" id="A0AB35YAJ3"/>